<evidence type="ECO:0000313" key="6">
    <source>
        <dbReference type="RefSeq" id="XP_027197844.1"/>
    </source>
</evidence>
<feature type="region of interest" description="Disordered" evidence="1">
    <location>
        <begin position="364"/>
        <end position="415"/>
    </location>
</feature>
<dbReference type="RefSeq" id="XP_027197842.1">
    <property type="nucleotide sequence ID" value="XM_027342041.1"/>
</dbReference>
<dbReference type="OrthoDB" id="6514120at2759"/>
<dbReference type="RefSeq" id="XP_027197844.1">
    <property type="nucleotide sequence ID" value="XM_027342043.1"/>
</dbReference>
<reference evidence="4 5" key="1">
    <citation type="submission" date="2025-04" db="UniProtKB">
        <authorList>
            <consortium name="RefSeq"/>
        </authorList>
    </citation>
    <scope>IDENTIFICATION</scope>
    <source>
        <strain evidence="4 5">Airmid</strain>
    </source>
</reference>
<feature type="transmembrane region" description="Helical" evidence="2">
    <location>
        <begin position="150"/>
        <end position="173"/>
    </location>
</feature>
<dbReference type="Proteomes" id="UP000515146">
    <property type="component" value="Unplaced"/>
</dbReference>
<proteinExistence type="predicted"/>
<feature type="transmembrane region" description="Helical" evidence="2">
    <location>
        <begin position="117"/>
        <end position="138"/>
    </location>
</feature>
<name>A0A6P6XWU0_DERPT</name>
<feature type="compositionally biased region" description="Acidic residues" evidence="1">
    <location>
        <begin position="373"/>
        <end position="411"/>
    </location>
</feature>
<evidence type="ECO:0000256" key="2">
    <source>
        <dbReference type="SAM" id="Phobius"/>
    </source>
</evidence>
<protein>
    <submittedName>
        <fullName evidence="4 5">GATA zinc finger domain-containing protein 15-like</fullName>
    </submittedName>
</protein>
<feature type="region of interest" description="Disordered" evidence="1">
    <location>
        <begin position="254"/>
        <end position="277"/>
    </location>
</feature>
<keyword evidence="2" id="KW-1133">Transmembrane helix</keyword>
<evidence type="ECO:0000313" key="3">
    <source>
        <dbReference type="Proteomes" id="UP000515146"/>
    </source>
</evidence>
<evidence type="ECO:0000313" key="5">
    <source>
        <dbReference type="RefSeq" id="XP_027197843.1"/>
    </source>
</evidence>
<feature type="compositionally biased region" description="Basic residues" evidence="1">
    <location>
        <begin position="266"/>
        <end position="277"/>
    </location>
</feature>
<accession>A0A6P6XWU0</accession>
<feature type="compositionally biased region" description="Polar residues" evidence="1">
    <location>
        <begin position="447"/>
        <end position="457"/>
    </location>
</feature>
<keyword evidence="3" id="KW-1185">Reference proteome</keyword>
<dbReference type="OMA" id="QSANLIC"/>
<gene>
    <name evidence="4 5 6" type="primary">LOC113792140</name>
</gene>
<keyword evidence="2" id="KW-0812">Transmembrane</keyword>
<organism evidence="3 4">
    <name type="scientific">Dermatophagoides pteronyssinus</name>
    <name type="common">European house dust mite</name>
    <dbReference type="NCBI Taxonomy" id="6956"/>
    <lineage>
        <taxon>Eukaryota</taxon>
        <taxon>Metazoa</taxon>
        <taxon>Ecdysozoa</taxon>
        <taxon>Arthropoda</taxon>
        <taxon>Chelicerata</taxon>
        <taxon>Arachnida</taxon>
        <taxon>Acari</taxon>
        <taxon>Acariformes</taxon>
        <taxon>Sarcoptiformes</taxon>
        <taxon>Astigmata</taxon>
        <taxon>Psoroptidia</taxon>
        <taxon>Analgoidea</taxon>
        <taxon>Pyroglyphidae</taxon>
        <taxon>Dermatophagoidinae</taxon>
        <taxon>Dermatophagoides</taxon>
    </lineage>
</organism>
<evidence type="ECO:0000256" key="1">
    <source>
        <dbReference type="SAM" id="MobiDB-lite"/>
    </source>
</evidence>
<keyword evidence="2" id="KW-0472">Membrane</keyword>
<dbReference type="AlphaFoldDB" id="A0A6P6XWU0"/>
<dbReference type="KEGG" id="dpte:113792140"/>
<evidence type="ECO:0000313" key="4">
    <source>
        <dbReference type="RefSeq" id="XP_027197842.1"/>
    </source>
</evidence>
<feature type="region of interest" description="Disordered" evidence="1">
    <location>
        <begin position="430"/>
        <end position="478"/>
    </location>
</feature>
<sequence length="478" mass="53908">MNSIEDRQNQIKNIDHCTTFSSGHMSSSSATLAIHPHHHHFYGHEIGHHYHHQHQHHPHIQQHHYHNVQPPSSSASQMTSSSYAAANTLLSGEYPTIGSGTQSTKRCCQSCRCSNRLVTGIIITILPIAITSTLICVFMMQKTNLHQYAIYSFVIFCVAFVFPFALFFFTVVLNKLYKFYKREILSNSPTNINSLMTDSCDSESAAIGGTTISGYNISANNNNNNTNNNLNPLSPSNNGGILNRVIVTNAHHSLDTNQSPQSDHQHSHHQHQHLHHYQHSPNGLICYNTRAYHHHPYYYQIQEGTVVALAPDNTLIIEDSPPSYEMALLCPSVNTHNQSTCPNSLIDPSQMQVILPKEKQLISKHNHERSNNDDDSVDNENVEENDDDDDDGDGDINDEDDEDDNDGNDNDETPKVVTSHNHLLHLHHNHNHLNHDHNHDDNEENNVQKTDNNTIVDESSESFESSERSNQEETSQSN</sequence>
<dbReference type="RefSeq" id="XP_027197843.1">
    <property type="nucleotide sequence ID" value="XM_027342042.1"/>
</dbReference>